<dbReference type="InterPro" id="IPR051181">
    <property type="entry name" value="CAF1_poly(A)_ribonucleases"/>
</dbReference>
<comment type="caution">
    <text evidence="3">The sequence shown here is derived from an EMBL/GenBank/DDBJ whole genome shotgun (WGS) entry which is preliminary data.</text>
</comment>
<organism evidence="3 4">
    <name type="scientific">Cystoisospora suis</name>
    <dbReference type="NCBI Taxonomy" id="483139"/>
    <lineage>
        <taxon>Eukaryota</taxon>
        <taxon>Sar</taxon>
        <taxon>Alveolata</taxon>
        <taxon>Apicomplexa</taxon>
        <taxon>Conoidasida</taxon>
        <taxon>Coccidia</taxon>
        <taxon>Eucoccidiorida</taxon>
        <taxon>Eimeriorina</taxon>
        <taxon>Sarcocystidae</taxon>
        <taxon>Cystoisospora</taxon>
    </lineage>
</organism>
<dbReference type="SUPFAM" id="SSF53098">
    <property type="entry name" value="Ribonuclease H-like"/>
    <property type="match status" value="1"/>
</dbReference>
<dbReference type="RefSeq" id="XP_067922125.1">
    <property type="nucleotide sequence ID" value="XM_068065900.1"/>
</dbReference>
<dbReference type="Proteomes" id="UP000221165">
    <property type="component" value="Unassembled WGS sequence"/>
</dbReference>
<feature type="region of interest" description="Disordered" evidence="2">
    <location>
        <begin position="101"/>
        <end position="232"/>
    </location>
</feature>
<dbReference type="EMBL" id="MIGC01002760">
    <property type="protein sequence ID" value="PHJ20437.1"/>
    <property type="molecule type" value="Genomic_DNA"/>
</dbReference>
<keyword evidence="4" id="KW-1185">Reference proteome</keyword>
<feature type="compositionally biased region" description="Low complexity" evidence="2">
    <location>
        <begin position="105"/>
        <end position="117"/>
    </location>
</feature>
<dbReference type="VEuPathDB" id="ToxoDB:CSUI_005730"/>
<dbReference type="AlphaFoldDB" id="A0A2C6KSS9"/>
<dbReference type="OrthoDB" id="414075at2759"/>
<sequence length="580" mass="63488">MEAGSFSRPNGEDDTGGSSRMVMSDEERARLLDKAVQDICEADFVAVDLEFTGLFPQQSESPKSVKRATTLEEYFDLCVQGAEFFLAPQLGICAARRCGGRGDHSSSSSYSPASKGGSDVEDKSRRAQQSYEGLQGTREASDTSTSSADPRGGSGVAPSAEASGALEREANKKEGISSFACPSSSSLRKNGENGGAGSTENEGRKKRRTAMMAGEHVPSSSFCNSNNREDESRSCDDLTELRKWQLAPYTFYAFPSQKKQAGVDTATLRWLLQNGLDFNQWIASGFDYFRLSELQMLEREQMKGGGGNKEGDTIMSGVFNSTGTQKQPCVMCNDTEDSTRQADGSVVKCTCEGTKENGVTLQAMYNVKAGTRNGQMAVPSFQRQPSPPGTFPMRVSRLTEHGGAPGGLGATGLQRIVEAIIENEKPLVVHNGHLDLLHLFDKFIGKAPDTLPEFCKESLRTTSLPSLRQHLLRSGSLCVFEIAEHRRKEFDLTFQQLNCDHAPECGRSHEAGYDALLTAQAFVLELDLYAQHYAKDECLHGGDVREVTGAATDDLWALEEARPSKKRRKKQKQRMKRHSM</sequence>
<dbReference type="GO" id="GO:0003723">
    <property type="term" value="F:RNA binding"/>
    <property type="evidence" value="ECO:0007669"/>
    <property type="project" value="TreeGrafter"/>
</dbReference>
<protein>
    <submittedName>
        <fullName evidence="3">Caf1 family ribonuclease</fullName>
    </submittedName>
</protein>
<evidence type="ECO:0000313" key="3">
    <source>
        <dbReference type="EMBL" id="PHJ20437.1"/>
    </source>
</evidence>
<dbReference type="InterPro" id="IPR006941">
    <property type="entry name" value="RNase_CAF1"/>
</dbReference>
<dbReference type="GeneID" id="94429111"/>
<evidence type="ECO:0000313" key="4">
    <source>
        <dbReference type="Proteomes" id="UP000221165"/>
    </source>
</evidence>
<accession>A0A2C6KSS9</accession>
<dbReference type="InterPro" id="IPR036397">
    <property type="entry name" value="RNaseH_sf"/>
</dbReference>
<evidence type="ECO:0000256" key="1">
    <source>
        <dbReference type="ARBA" id="ARBA00008372"/>
    </source>
</evidence>
<feature type="region of interest" description="Disordered" evidence="2">
    <location>
        <begin position="560"/>
        <end position="580"/>
    </location>
</feature>
<dbReference type="PANTHER" id="PTHR15092:SF22">
    <property type="entry name" value="POLY(A)-SPECIFIC RIBONUCLEASE PNLDC1"/>
    <property type="match status" value="1"/>
</dbReference>
<gene>
    <name evidence="3" type="ORF">CSUI_005730</name>
</gene>
<proteinExistence type="inferred from homology"/>
<comment type="similarity">
    <text evidence="1">Belongs to the CAF1 family.</text>
</comment>
<dbReference type="PANTHER" id="PTHR15092">
    <property type="entry name" value="POLY A -SPECIFIC RIBONUCLEASE/TARGET OF EGR1, MEMBER 1"/>
    <property type="match status" value="1"/>
</dbReference>
<dbReference type="Pfam" id="PF04857">
    <property type="entry name" value="CAF1"/>
    <property type="match status" value="1"/>
</dbReference>
<feature type="region of interest" description="Disordered" evidence="2">
    <location>
        <begin position="1"/>
        <end position="24"/>
    </location>
</feature>
<dbReference type="GO" id="GO:0000175">
    <property type="term" value="F:3'-5'-RNA exonuclease activity"/>
    <property type="evidence" value="ECO:0007669"/>
    <property type="project" value="TreeGrafter"/>
</dbReference>
<dbReference type="InterPro" id="IPR012337">
    <property type="entry name" value="RNaseH-like_sf"/>
</dbReference>
<dbReference type="Gene3D" id="3.30.420.10">
    <property type="entry name" value="Ribonuclease H-like superfamily/Ribonuclease H"/>
    <property type="match status" value="2"/>
</dbReference>
<evidence type="ECO:0000256" key="2">
    <source>
        <dbReference type="SAM" id="MobiDB-lite"/>
    </source>
</evidence>
<name>A0A2C6KSS9_9APIC</name>
<feature type="compositionally biased region" description="Basic and acidic residues" evidence="2">
    <location>
        <begin position="166"/>
        <end position="175"/>
    </location>
</feature>
<feature type="compositionally biased region" description="Basic residues" evidence="2">
    <location>
        <begin position="564"/>
        <end position="580"/>
    </location>
</feature>
<reference evidence="3 4" key="1">
    <citation type="journal article" date="2017" name="Int. J. Parasitol.">
        <title>The genome of the protozoan parasite Cystoisospora suis and a reverse vaccinology approach to identify vaccine candidates.</title>
        <authorList>
            <person name="Palmieri N."/>
            <person name="Shrestha A."/>
            <person name="Ruttkowski B."/>
            <person name="Beck T."/>
            <person name="Vogl C."/>
            <person name="Tomley F."/>
            <person name="Blake D.P."/>
            <person name="Joachim A."/>
        </authorList>
    </citation>
    <scope>NUCLEOTIDE SEQUENCE [LARGE SCALE GENOMIC DNA]</scope>
    <source>
        <strain evidence="3 4">Wien I</strain>
    </source>
</reference>